<dbReference type="KEGG" id="asau:88175884"/>
<dbReference type="CDD" id="cd22249">
    <property type="entry name" value="UDM1_RNF168_RNF169-like"/>
    <property type="match status" value="1"/>
</dbReference>
<dbReference type="PROSITE" id="PS51257">
    <property type="entry name" value="PROKAR_LIPOPROTEIN"/>
    <property type="match status" value="1"/>
</dbReference>
<proteinExistence type="predicted"/>
<feature type="region of interest" description="Disordered" evidence="1">
    <location>
        <begin position="656"/>
        <end position="709"/>
    </location>
</feature>
<feature type="region of interest" description="Disordered" evidence="1">
    <location>
        <begin position="276"/>
        <end position="298"/>
    </location>
</feature>
<dbReference type="GeneID" id="88175884"/>
<feature type="compositionally biased region" description="Acidic residues" evidence="1">
    <location>
        <begin position="855"/>
        <end position="868"/>
    </location>
</feature>
<dbReference type="RefSeq" id="XP_062879815.1">
    <property type="nucleotide sequence ID" value="XM_063023745.1"/>
</dbReference>
<dbReference type="Proteomes" id="UP001338582">
    <property type="component" value="Chromosome 6"/>
</dbReference>
<evidence type="ECO:0008006" key="4">
    <source>
        <dbReference type="Google" id="ProtNLM"/>
    </source>
</evidence>
<evidence type="ECO:0000313" key="2">
    <source>
        <dbReference type="EMBL" id="WPK27437.1"/>
    </source>
</evidence>
<feature type="compositionally biased region" description="Polar residues" evidence="1">
    <location>
        <begin position="699"/>
        <end position="709"/>
    </location>
</feature>
<gene>
    <name evidence="2" type="ORF">PUMCH_004824</name>
</gene>
<organism evidence="2 3">
    <name type="scientific">Australozyma saopauloensis</name>
    <dbReference type="NCBI Taxonomy" id="291208"/>
    <lineage>
        <taxon>Eukaryota</taxon>
        <taxon>Fungi</taxon>
        <taxon>Dikarya</taxon>
        <taxon>Ascomycota</taxon>
        <taxon>Saccharomycotina</taxon>
        <taxon>Pichiomycetes</taxon>
        <taxon>Metschnikowiaceae</taxon>
        <taxon>Australozyma</taxon>
    </lineage>
</organism>
<dbReference type="AlphaFoldDB" id="A0AAX4HFR6"/>
<feature type="compositionally biased region" description="Basic and acidic residues" evidence="1">
    <location>
        <begin position="656"/>
        <end position="684"/>
    </location>
</feature>
<name>A0AAX4HFR6_9ASCO</name>
<keyword evidence="3" id="KW-1185">Reference proteome</keyword>
<dbReference type="EMBL" id="CP138899">
    <property type="protein sequence ID" value="WPK27437.1"/>
    <property type="molecule type" value="Genomic_DNA"/>
</dbReference>
<reference evidence="2 3" key="1">
    <citation type="submission" date="2023-10" db="EMBL/GenBank/DDBJ databases">
        <title>Draft Genome Sequence of Candida saopaulonensis from a very Premature Infant with Sepsis.</title>
        <authorList>
            <person name="Ning Y."/>
            <person name="Dai R."/>
            <person name="Xiao M."/>
            <person name="Xu Y."/>
            <person name="Yan Q."/>
            <person name="Zhang L."/>
        </authorList>
    </citation>
    <scope>NUCLEOTIDE SEQUENCE [LARGE SCALE GENOMIC DNA]</scope>
    <source>
        <strain evidence="2 3">19XY460</strain>
    </source>
</reference>
<accession>A0AAX4HFR6</accession>
<feature type="region of interest" description="Disordered" evidence="1">
    <location>
        <begin position="829"/>
        <end position="868"/>
    </location>
</feature>
<feature type="compositionally biased region" description="Acidic residues" evidence="1">
    <location>
        <begin position="283"/>
        <end position="298"/>
    </location>
</feature>
<protein>
    <recommendedName>
        <fullName evidence="4">Outer spore wall assembly protein SHE10</fullName>
    </recommendedName>
</protein>
<sequence>MLGFRLRKLFWTTILLLLLYFVVFGCRSATPSLNAVVQVACAHLNRLVYPLWDTLTPKVAAFDEMIGLSKSVAPYVDVAVEKVRLVDQSYHLSEYTVKAAHSVHVAATRSMKFVVKAQKSVSAFYFYKLHPSVCYYGGKYKLALEYAVEKVWTVTRSQTLYAARKFHIWSRYFYFTRVAPFISWVVDSISENEHFILVCKKLHLDWAASELARLFHKLKLKSVVINTAIQEKTEFLRGEFGALHKFNDFRKSFQLNTKKNFQMVMDLTQDLAGVHKQPTPEETVVEEESLGESSDEEDVTVTLTKTLTEFKTLQMTSLATSQETPVSSSTPLQMTSSATSQETLVSSPASSAVNSTDTNISVAGDDIVSFDNDIQGQVNYELSHWEDKINSTLELAEASLVADFAPYLQRRISEIKEAFSANFTNLQTDNYLRYKVMNELIAAIDKDSEYIRTHQTIIAEPKVDRQIMRDKIQEARDIVEEQMDIADAELSKAHTEILTAYFEVAQNTVDVLESFAETTILDFSNRLKIVIDYVSQKPGYDDKISWSAWKKFHQIKESIFQIRDKIFDEAIAYKENPQAQQKPKALLEWDEYLRNINFHIGFLARDNDEYLRLVRAQANVAYQQREGLTYELEEAQKKAEEDALLAQQLAEEQAQLEKEAAEQAELAQKEAAEQARLDQKEAAEQARLAQQIAKEKSEQNYQSESNVDVSEATQVGEHLTTISSPTSSQSIISDEVTTIATVPAPSDSIVGTKTHAESPALSLSVEFSLTSTNLSASDSESVQSSVAQESSLLAESSSVVDLTTNSTISTSTISTSTISTSTIIASNASAHTESQIPASSKEDDNLNLEKVYEPSELDEDFESEDLEA</sequence>
<evidence type="ECO:0000313" key="3">
    <source>
        <dbReference type="Proteomes" id="UP001338582"/>
    </source>
</evidence>
<evidence type="ECO:0000256" key="1">
    <source>
        <dbReference type="SAM" id="MobiDB-lite"/>
    </source>
</evidence>